<name>A0AA39NDL9_ARMTA</name>
<reference evidence="3" key="1">
    <citation type="submission" date="2023-06" db="EMBL/GenBank/DDBJ databases">
        <authorList>
            <consortium name="Lawrence Berkeley National Laboratory"/>
            <person name="Ahrendt S."/>
            <person name="Sahu N."/>
            <person name="Indic B."/>
            <person name="Wong-Bajracharya J."/>
            <person name="Merenyi Z."/>
            <person name="Ke H.-M."/>
            <person name="Monk M."/>
            <person name="Kocsube S."/>
            <person name="Drula E."/>
            <person name="Lipzen A."/>
            <person name="Balint B."/>
            <person name="Henrissat B."/>
            <person name="Andreopoulos B."/>
            <person name="Martin F.M."/>
            <person name="Harder C.B."/>
            <person name="Rigling D."/>
            <person name="Ford K.L."/>
            <person name="Foster G.D."/>
            <person name="Pangilinan J."/>
            <person name="Papanicolaou A."/>
            <person name="Barry K."/>
            <person name="LaButti K."/>
            <person name="Viragh M."/>
            <person name="Koriabine M."/>
            <person name="Yan M."/>
            <person name="Riley R."/>
            <person name="Champramary S."/>
            <person name="Plett K.L."/>
            <person name="Tsai I.J."/>
            <person name="Slot J."/>
            <person name="Sipos G."/>
            <person name="Plett J."/>
            <person name="Nagy L.G."/>
            <person name="Grigoriev I.V."/>
        </authorList>
    </citation>
    <scope>NUCLEOTIDE SEQUENCE</scope>
    <source>
        <strain evidence="3">CCBAS 213</strain>
    </source>
</reference>
<feature type="region of interest" description="Disordered" evidence="1">
    <location>
        <begin position="37"/>
        <end position="107"/>
    </location>
</feature>
<dbReference type="Proteomes" id="UP001175211">
    <property type="component" value="Unassembled WGS sequence"/>
</dbReference>
<feature type="region of interest" description="Disordered" evidence="1">
    <location>
        <begin position="1"/>
        <end position="20"/>
    </location>
</feature>
<dbReference type="EMBL" id="JAUEPS010000007">
    <property type="protein sequence ID" value="KAK0463711.1"/>
    <property type="molecule type" value="Genomic_DNA"/>
</dbReference>
<dbReference type="InterPro" id="IPR001202">
    <property type="entry name" value="WW_dom"/>
</dbReference>
<accession>A0AA39NDL9</accession>
<evidence type="ECO:0000256" key="2">
    <source>
        <dbReference type="SAM" id="Phobius"/>
    </source>
</evidence>
<feature type="region of interest" description="Disordered" evidence="1">
    <location>
        <begin position="150"/>
        <end position="224"/>
    </location>
</feature>
<keyword evidence="2" id="KW-0472">Membrane</keyword>
<evidence type="ECO:0000313" key="4">
    <source>
        <dbReference type="Proteomes" id="UP001175211"/>
    </source>
</evidence>
<feature type="compositionally biased region" description="Basic and acidic residues" evidence="1">
    <location>
        <begin position="96"/>
        <end position="107"/>
    </location>
</feature>
<evidence type="ECO:0000256" key="1">
    <source>
        <dbReference type="SAM" id="MobiDB-lite"/>
    </source>
</evidence>
<evidence type="ECO:0000313" key="3">
    <source>
        <dbReference type="EMBL" id="KAK0463711.1"/>
    </source>
</evidence>
<evidence type="ECO:0008006" key="5">
    <source>
        <dbReference type="Google" id="ProtNLM"/>
    </source>
</evidence>
<dbReference type="CDD" id="cd00201">
    <property type="entry name" value="WW"/>
    <property type="match status" value="1"/>
</dbReference>
<keyword evidence="2" id="KW-1133">Transmembrane helix</keyword>
<dbReference type="Gene3D" id="2.20.70.10">
    <property type="match status" value="1"/>
</dbReference>
<organism evidence="3 4">
    <name type="scientific">Armillaria tabescens</name>
    <name type="common">Ringless honey mushroom</name>
    <name type="synonym">Agaricus tabescens</name>
    <dbReference type="NCBI Taxonomy" id="1929756"/>
    <lineage>
        <taxon>Eukaryota</taxon>
        <taxon>Fungi</taxon>
        <taxon>Dikarya</taxon>
        <taxon>Basidiomycota</taxon>
        <taxon>Agaricomycotina</taxon>
        <taxon>Agaricomycetes</taxon>
        <taxon>Agaricomycetidae</taxon>
        <taxon>Agaricales</taxon>
        <taxon>Marasmiineae</taxon>
        <taxon>Physalacriaceae</taxon>
        <taxon>Desarmillaria</taxon>
    </lineage>
</organism>
<proteinExistence type="predicted"/>
<feature type="transmembrane region" description="Helical" evidence="2">
    <location>
        <begin position="631"/>
        <end position="654"/>
    </location>
</feature>
<comment type="caution">
    <text evidence="3">The sequence shown here is derived from an EMBL/GenBank/DDBJ whole genome shotgun (WGS) entry which is preliminary data.</text>
</comment>
<feature type="compositionally biased region" description="Polar residues" evidence="1">
    <location>
        <begin position="1"/>
        <end position="14"/>
    </location>
</feature>
<dbReference type="RefSeq" id="XP_060335021.1">
    <property type="nucleotide sequence ID" value="XM_060465848.1"/>
</dbReference>
<dbReference type="AlphaFoldDB" id="A0AA39NDL9"/>
<feature type="transmembrane region" description="Helical" evidence="2">
    <location>
        <begin position="688"/>
        <end position="711"/>
    </location>
</feature>
<feature type="compositionally biased region" description="Polar residues" evidence="1">
    <location>
        <begin position="189"/>
        <end position="213"/>
    </location>
</feature>
<feature type="compositionally biased region" description="Polar residues" evidence="1">
    <location>
        <begin position="153"/>
        <end position="171"/>
    </location>
</feature>
<sequence length="805" mass="91520">MSATFTSKQHSPWPNQRARVHPRRWSLKFWNPRNRFDMRRPQSVSSSEDGADSAGLELSFPARPSPCSSLTEIDSQDRYRPRRSITQSASSLAAPSRDEIDTPDKDYVSVSSCSHVARSIVEIVEREVTAVASSPNPMPASMVVTEQDYPRHSISSRGDSSFSQTSPSPGVSSIDPDVASTIPHIVVSGDTSPRSAEPSLSTPDVLCSPQNLPTLPIPEPTTRETTGRVAESSELMVLTQNSTLACTDDWSRDEKEFQECLPCGISHYARKSYIDEWAIAKFTVPAMQIEFNTCISPQTGEKVLPEGWTKHTHSDGKPYFYHNKDKVITQEWLYDTDIAEKVSRYTSILSDAILKRAKSFGRIKSWHLYVEIAEYDKPSWEGDNCCRCKYYFTNHDEECIFWLSECPLDDYLWEFRGDMNPDFIRKYWNHQYFFSDIHPLTEAQWKTVQKYVLLAESDVNMSDTSTVTWSIDKLKNMSKNIIIAESKASYFSNEISINGALVPELNVSEVAASYMMALLRDQILNYYGQRDARTDRGESIYGNDHVNEPRTVPFKIANPLLFYAPIKHYTSLDKVWVDRLISKGPWQRLIEQITDKWQQHVGLATILLAVNMAFLAIPSVDEMGAGQQHHFLVQVLCYLSVASSMGTIIIGLLLMSHHNAMKYVGVDVVTSFLERHWQMRLGFERLSIVYSIPYALLMWGMVSFLASFFLMCLESSNPILLKVFVILALLLGTVLCLWCIYLFWEGSDEWIQRCFELQHGSLSSLKATLRSILSYDNICRFRDKIRRAAFRTTESILPTTASGVV</sequence>
<keyword evidence="4" id="KW-1185">Reference proteome</keyword>
<feature type="transmembrane region" description="Helical" evidence="2">
    <location>
        <begin position="723"/>
        <end position="744"/>
    </location>
</feature>
<dbReference type="GeneID" id="85349396"/>
<keyword evidence="2" id="KW-0812">Transmembrane</keyword>
<protein>
    <recommendedName>
        <fullName evidence="5">WW domain-containing protein</fullName>
    </recommendedName>
</protein>
<gene>
    <name evidence="3" type="ORF">EV420DRAFT_1104221</name>
</gene>
<feature type="compositionally biased region" description="Polar residues" evidence="1">
    <location>
        <begin position="84"/>
        <end position="93"/>
    </location>
</feature>